<sequence length="582" mass="64435">MGSTKIINVLKDDQFEDILDAFQKAEAEEMIFIFPKNTKVGKKEAHFASLAKEAKNSQKQVTIMTADQNIERYADKYGFRFLAQQSKTKKIVSPKIDEPEEKPQGQESGDDEDWAANEDSPLENEDQEEDAVADSALSTDSGQAELAMAQATTPRKSASRSADKKVQKLESIWLKRESSERPLKKSASNFWSGFNLIKKRPSRNFNLIFLASAALVLLIVLFTFLGSAQVILKPQKQKLDFELPVTVSANAAEIDLNRNQIPGQFLSFKADVSKDFPTTGEKEVVKKARGEIMVFNNYNSDPQNLVATTRFESSKGLIFRIPRPITIPEAKLVNSKLIPGSTTVEVIADKPGPEYNINADRFSIPGFANNTPKFEGFYAESSKPMSGGTIGLSPIVTEQDFNSAKEAVTKEVLNQSLNGLKSKTNNLEIVDPAKNEVTSLKSTVEIDDSAEGFAMSASAEAKSIGFLKKDLLQIIEAFINKNGNLVLLKETVNVEYKNVKFDFSAKGEESSTLTFTAAVKGEAATKLEENKIVEGLLGLKQDQIKDYLLSFKEIESARVILSPFWVKTVPKNNKEVHVKIVY</sequence>
<reference evidence="3 4" key="1">
    <citation type="journal article" date="2016" name="Nat. Commun.">
        <title>Thousands of microbial genomes shed light on interconnected biogeochemical processes in an aquifer system.</title>
        <authorList>
            <person name="Anantharaman K."/>
            <person name="Brown C.T."/>
            <person name="Hug L.A."/>
            <person name="Sharon I."/>
            <person name="Castelle C.J."/>
            <person name="Probst A.J."/>
            <person name="Thomas B.C."/>
            <person name="Singh A."/>
            <person name="Wilkins M.J."/>
            <person name="Karaoz U."/>
            <person name="Brodie E.L."/>
            <person name="Williams K.H."/>
            <person name="Hubbard S.S."/>
            <person name="Banfield J.F."/>
        </authorList>
    </citation>
    <scope>NUCLEOTIDE SEQUENCE [LARGE SCALE GENOMIC DNA]</scope>
</reference>
<gene>
    <name evidence="3" type="ORF">A3C71_01655</name>
</gene>
<feature type="compositionally biased region" description="Acidic residues" evidence="1">
    <location>
        <begin position="108"/>
        <end position="132"/>
    </location>
</feature>
<evidence type="ECO:0000256" key="2">
    <source>
        <dbReference type="SAM" id="Phobius"/>
    </source>
</evidence>
<evidence type="ECO:0000313" key="3">
    <source>
        <dbReference type="EMBL" id="OGN12460.1"/>
    </source>
</evidence>
<evidence type="ECO:0000313" key="4">
    <source>
        <dbReference type="Proteomes" id="UP000178197"/>
    </source>
</evidence>
<proteinExistence type="predicted"/>
<keyword evidence="2" id="KW-0472">Membrane</keyword>
<evidence type="ECO:0008006" key="5">
    <source>
        <dbReference type="Google" id="ProtNLM"/>
    </source>
</evidence>
<evidence type="ECO:0000256" key="1">
    <source>
        <dbReference type="SAM" id="MobiDB-lite"/>
    </source>
</evidence>
<comment type="caution">
    <text evidence="3">The sequence shown here is derived from an EMBL/GenBank/DDBJ whole genome shotgun (WGS) entry which is preliminary data.</text>
</comment>
<keyword evidence="2" id="KW-0812">Transmembrane</keyword>
<dbReference type="Proteomes" id="UP000178197">
    <property type="component" value="Unassembled WGS sequence"/>
</dbReference>
<dbReference type="EMBL" id="MGJT01000017">
    <property type="protein sequence ID" value="OGN12460.1"/>
    <property type="molecule type" value="Genomic_DNA"/>
</dbReference>
<name>A0A1F8FIH0_9BACT</name>
<keyword evidence="2" id="KW-1133">Transmembrane helix</keyword>
<organism evidence="3 4">
    <name type="scientific">Candidatus Yanofskybacteria bacterium RIFCSPHIGHO2_02_FULL_43_15c</name>
    <dbReference type="NCBI Taxonomy" id="1802679"/>
    <lineage>
        <taxon>Bacteria</taxon>
        <taxon>Candidatus Yanofskyibacteriota</taxon>
    </lineage>
</organism>
<protein>
    <recommendedName>
        <fullName evidence="5">Baseplate protein J-like domain-containing protein</fullName>
    </recommendedName>
</protein>
<feature type="region of interest" description="Disordered" evidence="1">
    <location>
        <begin position="90"/>
        <end position="136"/>
    </location>
</feature>
<feature type="transmembrane region" description="Helical" evidence="2">
    <location>
        <begin position="207"/>
        <end position="232"/>
    </location>
</feature>
<accession>A0A1F8FIH0</accession>
<feature type="compositionally biased region" description="Basic and acidic residues" evidence="1">
    <location>
        <begin position="95"/>
        <end position="104"/>
    </location>
</feature>
<dbReference type="AlphaFoldDB" id="A0A1F8FIH0"/>